<name>A0A7V2T434_LEUMU</name>
<gene>
    <name evidence="2" type="ORF">ENJ51_09760</name>
</gene>
<keyword evidence="1" id="KW-0812">Transmembrane</keyword>
<dbReference type="EMBL" id="DRMS01000366">
    <property type="protein sequence ID" value="HFC93084.1"/>
    <property type="molecule type" value="Genomic_DNA"/>
</dbReference>
<dbReference type="NCBIfam" id="NF041730">
    <property type="entry name" value="XrtH_assoc"/>
    <property type="match status" value="1"/>
</dbReference>
<feature type="transmembrane region" description="Helical" evidence="1">
    <location>
        <begin position="9"/>
        <end position="28"/>
    </location>
</feature>
<dbReference type="AlphaFoldDB" id="A0A7V2T434"/>
<protein>
    <submittedName>
        <fullName evidence="2">Uncharacterized protein</fullName>
    </submittedName>
</protein>
<evidence type="ECO:0000256" key="1">
    <source>
        <dbReference type="SAM" id="Phobius"/>
    </source>
</evidence>
<feature type="transmembrane region" description="Helical" evidence="1">
    <location>
        <begin position="165"/>
        <end position="187"/>
    </location>
</feature>
<proteinExistence type="predicted"/>
<dbReference type="InterPro" id="IPR049823">
    <property type="entry name" value="XrtH_assoc"/>
</dbReference>
<reference evidence="2" key="1">
    <citation type="journal article" date="2020" name="mSystems">
        <title>Genome- and Community-Level Interaction Insights into Carbon Utilization and Element Cycling Functions of Hydrothermarchaeota in Hydrothermal Sediment.</title>
        <authorList>
            <person name="Zhou Z."/>
            <person name="Liu Y."/>
            <person name="Xu W."/>
            <person name="Pan J."/>
            <person name="Luo Z.H."/>
            <person name="Li M."/>
        </authorList>
    </citation>
    <scope>NUCLEOTIDE SEQUENCE [LARGE SCALE GENOMIC DNA]</scope>
    <source>
        <strain evidence="2">HyVt-493</strain>
    </source>
</reference>
<evidence type="ECO:0000313" key="2">
    <source>
        <dbReference type="EMBL" id="HFC93084.1"/>
    </source>
</evidence>
<feature type="transmembrane region" description="Helical" evidence="1">
    <location>
        <begin position="118"/>
        <end position="138"/>
    </location>
</feature>
<comment type="caution">
    <text evidence="2">The sequence shown here is derived from an EMBL/GenBank/DDBJ whole genome shotgun (WGS) entry which is preliminary data.</text>
</comment>
<keyword evidence="1" id="KW-0472">Membrane</keyword>
<organism evidence="2">
    <name type="scientific">Leucothrix mucor</name>
    <dbReference type="NCBI Taxonomy" id="45248"/>
    <lineage>
        <taxon>Bacteria</taxon>
        <taxon>Pseudomonadati</taxon>
        <taxon>Pseudomonadota</taxon>
        <taxon>Gammaproteobacteria</taxon>
        <taxon>Thiotrichales</taxon>
        <taxon>Thiotrichaceae</taxon>
        <taxon>Leucothrix</taxon>
    </lineage>
</organism>
<feature type="transmembrane region" description="Helical" evidence="1">
    <location>
        <begin position="93"/>
        <end position="111"/>
    </location>
</feature>
<accession>A0A7V2T434</accession>
<sequence>MKPISIKYFLFRILLWVPISLAIWYFSYPALLFLSSILSNILLPFISNHAIHLTQLNADNISLDIITNFIDRIPNEPADKKGRMAFTINVMKYAYGLPFFIALALASPTTLSIKIRNIIFCILLVTLVQLWGISFEVFKILNYEMGEKVSAHMAASYSLKEFIKLGYHLGALIIPSVAPITLWFVLYQKYYILSEGKLYLKT</sequence>
<dbReference type="Proteomes" id="UP000885750">
    <property type="component" value="Unassembled WGS sequence"/>
</dbReference>
<keyword evidence="1" id="KW-1133">Transmembrane helix</keyword>